<name>A0A0A9TZK9_ARUDO</name>
<proteinExistence type="predicted"/>
<evidence type="ECO:0000313" key="1">
    <source>
        <dbReference type="EMBL" id="JAD16932.1"/>
    </source>
</evidence>
<dbReference type="EMBL" id="GBRH01280963">
    <property type="protein sequence ID" value="JAD16932.1"/>
    <property type="molecule type" value="Transcribed_RNA"/>
</dbReference>
<reference evidence="1" key="2">
    <citation type="journal article" date="2015" name="Data Brief">
        <title>Shoot transcriptome of the giant reed, Arundo donax.</title>
        <authorList>
            <person name="Barrero R.A."/>
            <person name="Guerrero F.D."/>
            <person name="Moolhuijzen P."/>
            <person name="Goolsby J.A."/>
            <person name="Tidwell J."/>
            <person name="Bellgard S.E."/>
            <person name="Bellgard M.I."/>
        </authorList>
    </citation>
    <scope>NUCLEOTIDE SEQUENCE</scope>
    <source>
        <tissue evidence="1">Shoot tissue taken approximately 20 cm above the soil surface</tissue>
    </source>
</reference>
<organism evidence="1">
    <name type="scientific">Arundo donax</name>
    <name type="common">Giant reed</name>
    <name type="synonym">Donax arundinaceus</name>
    <dbReference type="NCBI Taxonomy" id="35708"/>
    <lineage>
        <taxon>Eukaryota</taxon>
        <taxon>Viridiplantae</taxon>
        <taxon>Streptophyta</taxon>
        <taxon>Embryophyta</taxon>
        <taxon>Tracheophyta</taxon>
        <taxon>Spermatophyta</taxon>
        <taxon>Magnoliopsida</taxon>
        <taxon>Liliopsida</taxon>
        <taxon>Poales</taxon>
        <taxon>Poaceae</taxon>
        <taxon>PACMAD clade</taxon>
        <taxon>Arundinoideae</taxon>
        <taxon>Arundineae</taxon>
        <taxon>Arundo</taxon>
    </lineage>
</organism>
<protein>
    <submittedName>
        <fullName evidence="1">Uncharacterized protein</fullName>
    </submittedName>
</protein>
<accession>A0A0A9TZK9</accession>
<sequence length="11" mass="1282">MHQSAKESHEV</sequence>
<reference evidence="1" key="1">
    <citation type="submission" date="2014-09" db="EMBL/GenBank/DDBJ databases">
        <authorList>
            <person name="Magalhaes I.L.F."/>
            <person name="Oliveira U."/>
            <person name="Santos F.R."/>
            <person name="Vidigal T.H.D.A."/>
            <person name="Brescovit A.D."/>
            <person name="Santos A.J."/>
        </authorList>
    </citation>
    <scope>NUCLEOTIDE SEQUENCE</scope>
    <source>
        <tissue evidence="1">Shoot tissue taken approximately 20 cm above the soil surface</tissue>
    </source>
</reference>